<dbReference type="Pfam" id="PF13635">
    <property type="entry name" value="DUF4143"/>
    <property type="match status" value="1"/>
</dbReference>
<dbReference type="InterPro" id="IPR027417">
    <property type="entry name" value="P-loop_NTPase"/>
</dbReference>
<dbReference type="SUPFAM" id="SSF52540">
    <property type="entry name" value="P-loop containing nucleoside triphosphate hydrolases"/>
    <property type="match status" value="1"/>
</dbReference>
<feature type="domain" description="AAA" evidence="1">
    <location>
        <begin position="19"/>
        <end position="150"/>
    </location>
</feature>
<dbReference type="EMBL" id="JBBNGJ010000002">
    <property type="protein sequence ID" value="MEQ2592172.1"/>
    <property type="molecule type" value="Genomic_DNA"/>
</dbReference>
<dbReference type="PANTHER" id="PTHR33295:SF7">
    <property type="entry name" value="ATPASE"/>
    <property type="match status" value="1"/>
</dbReference>
<comment type="caution">
    <text evidence="3">The sequence shown here is derived from an EMBL/GenBank/DDBJ whole genome shotgun (WGS) entry which is preliminary data.</text>
</comment>
<dbReference type="InterPro" id="IPR025420">
    <property type="entry name" value="DUF4143"/>
</dbReference>
<organism evidence="3 4">
    <name type="scientific">Coprococcus aceti</name>
    <dbReference type="NCBI Taxonomy" id="2981786"/>
    <lineage>
        <taxon>Bacteria</taxon>
        <taxon>Bacillati</taxon>
        <taxon>Bacillota</taxon>
        <taxon>Clostridia</taxon>
        <taxon>Lachnospirales</taxon>
        <taxon>Lachnospiraceae</taxon>
        <taxon>Coprococcus</taxon>
    </lineage>
</organism>
<dbReference type="Pfam" id="PF13173">
    <property type="entry name" value="AAA_14"/>
    <property type="match status" value="1"/>
</dbReference>
<dbReference type="InterPro" id="IPR041682">
    <property type="entry name" value="AAA_14"/>
</dbReference>
<feature type="domain" description="DUF4143" evidence="2">
    <location>
        <begin position="224"/>
        <end position="383"/>
    </location>
</feature>
<dbReference type="Gene3D" id="3.40.50.300">
    <property type="entry name" value="P-loop containing nucleotide triphosphate hydrolases"/>
    <property type="match status" value="1"/>
</dbReference>
<gene>
    <name evidence="3" type="ORF">AAAU18_04500</name>
</gene>
<evidence type="ECO:0000313" key="3">
    <source>
        <dbReference type="EMBL" id="MEQ2592172.1"/>
    </source>
</evidence>
<dbReference type="RefSeq" id="WP_349092873.1">
    <property type="nucleotide sequence ID" value="NZ_JBBNGJ010000002.1"/>
</dbReference>
<dbReference type="PANTHER" id="PTHR33295">
    <property type="entry name" value="ATPASE"/>
    <property type="match status" value="1"/>
</dbReference>
<evidence type="ECO:0000259" key="2">
    <source>
        <dbReference type="Pfam" id="PF13635"/>
    </source>
</evidence>
<keyword evidence="4" id="KW-1185">Reference proteome</keyword>
<dbReference type="Proteomes" id="UP001494672">
    <property type="component" value="Unassembled WGS sequence"/>
</dbReference>
<proteinExistence type="predicted"/>
<accession>A0ABV1I952</accession>
<evidence type="ECO:0000259" key="1">
    <source>
        <dbReference type="Pfam" id="PF13173"/>
    </source>
</evidence>
<evidence type="ECO:0000313" key="4">
    <source>
        <dbReference type="Proteomes" id="UP001494672"/>
    </source>
</evidence>
<protein>
    <submittedName>
        <fullName evidence="3">AAA family ATPase</fullName>
    </submittedName>
</protein>
<name>A0ABV1I952_9FIRM</name>
<reference evidence="3 4" key="1">
    <citation type="submission" date="2024-04" db="EMBL/GenBank/DDBJ databases">
        <title>Human intestinal bacterial collection.</title>
        <authorList>
            <person name="Pauvert C."/>
            <person name="Hitch T.C.A."/>
            <person name="Clavel T."/>
        </authorList>
    </citation>
    <scope>NUCLEOTIDE SEQUENCE [LARGE SCALE GENOMIC DNA]</scope>
    <source>
        <strain evidence="3 4">CLA-AA-H181</strain>
    </source>
</reference>
<sequence length="454" mass="52296">MLERSAKNYIDSWIQSGRDALLITGARQIGKTYLIKECLRESGVPYVELNFIDQPELVTLFDGARDAKDLLMRLSLVTKQPLEKGRTIIFLDEVQEFKDIVTRVKFLVEDESYRYIMSGSLLGVELNDLRSAPVGYLRVYDMYPMDLCEFMVSVGVNQNVIDTMKECFTQRLPVDSFVHEKMLDVFNLYLIVGGMPEAVNTYVETNDLAKVAEVHEKIVRLYKSDFTKYETRYKLKLQEIYDAMPGQLDQKNKRFQINSIGKGLSYDRVANDFLWLKDAGVAIPVYNISEPKLPLVISENRNLFKLFFSDVGLLTSRYSDQVKMAILNKEKSINNGALFENVVSQELLSKGHKEYYFNSKKQGELDFVIELNGKVVPLEIKSGKDYKRHSALCNVLADENYGIEYAYVFSERNVEVSGKKVYLPIYMMMFLENEKMADTIYKLDLSGLTFDKDM</sequence>